<comment type="caution">
    <text evidence="3">The sequence shown here is derived from an EMBL/GenBank/DDBJ whole genome shotgun (WGS) entry which is preliminary data.</text>
</comment>
<feature type="binding site" evidence="1">
    <location>
        <position position="98"/>
    </location>
    <ligand>
        <name>substrate</name>
    </ligand>
</feature>
<comment type="subunit">
    <text evidence="2">Homotrimer.</text>
</comment>
<feature type="binding site" evidence="1">
    <location>
        <position position="99"/>
    </location>
    <ligand>
        <name>Mg(2+)</name>
        <dbReference type="ChEBI" id="CHEBI:18420"/>
    </ligand>
</feature>
<dbReference type="PANTHER" id="PTHR33254">
    <property type="entry name" value="4-HYDROXY-4-METHYL-2-OXOGLUTARATE ALDOLASE 3-RELATED"/>
    <property type="match status" value="1"/>
</dbReference>
<keyword evidence="4" id="KW-1185">Reference proteome</keyword>
<dbReference type="PANTHER" id="PTHR33254:SF29">
    <property type="entry name" value="REGULATOR OF RIBONUCLEASE ACTIVITY A"/>
    <property type="match status" value="1"/>
</dbReference>
<dbReference type="AlphaFoldDB" id="A0A2V1GSG0"/>
<dbReference type="GO" id="GO:0046872">
    <property type="term" value="F:metal ion binding"/>
    <property type="evidence" value="ECO:0007669"/>
    <property type="project" value="UniProtKB-KW"/>
</dbReference>
<dbReference type="CDD" id="cd16841">
    <property type="entry name" value="RraA_family"/>
    <property type="match status" value="1"/>
</dbReference>
<evidence type="ECO:0000256" key="1">
    <source>
        <dbReference type="PIRSR" id="PIRSR605493-1"/>
    </source>
</evidence>
<keyword evidence="2" id="KW-0456">Lyase</keyword>
<sequence length="162" mass="17416">MSNLSTPDLCDQFPKQVSVLDPVYKSFGGNESFCGEVVTVKCFEDNSKVKQLVDTDGTGKVMVVDAGGSMRRACLGDMLAEKAQNNGWAGIIIYGCVRDVEILKTLNIGVQALGSHPMKTDKRGLGDINIPLQFSGVTVIPGNYIYADLNGIIVSDKALVER</sequence>
<evidence type="ECO:0000256" key="2">
    <source>
        <dbReference type="RuleBase" id="RU004338"/>
    </source>
</evidence>
<dbReference type="GO" id="GO:0051252">
    <property type="term" value="P:regulation of RNA metabolic process"/>
    <property type="evidence" value="ECO:0007669"/>
    <property type="project" value="InterPro"/>
</dbReference>
<dbReference type="Gene3D" id="3.50.30.40">
    <property type="entry name" value="Ribonuclease E inhibitor RraA/RraA-like"/>
    <property type="match status" value="1"/>
</dbReference>
<feature type="binding site" evidence="1">
    <location>
        <begin position="76"/>
        <end position="79"/>
    </location>
    <ligand>
        <name>substrate</name>
    </ligand>
</feature>
<keyword evidence="1" id="KW-0460">Magnesium</keyword>
<dbReference type="NCBIfam" id="NF006875">
    <property type="entry name" value="PRK09372.1"/>
    <property type="match status" value="1"/>
</dbReference>
<comment type="function">
    <text evidence="2">Catalyzes the aldol cleavage of 4-hydroxy-4-methyl-2-oxoglutarate (HMG) into 2 molecules of pyruvate. Also contains a secondary oxaloacetate (OAA) decarboxylase activity due to the common pyruvate enolate transition state formed following C-C bond cleavage in the retro-aldol and decarboxylation reactions.</text>
</comment>
<dbReference type="EMBL" id="QDDL01000006">
    <property type="protein sequence ID" value="PVZ67653.1"/>
    <property type="molecule type" value="Genomic_DNA"/>
</dbReference>
<dbReference type="EC" id="4.1.1.112" evidence="2"/>
<comment type="catalytic activity">
    <reaction evidence="2">
        <text>oxaloacetate + H(+) = pyruvate + CO2</text>
        <dbReference type="Rhea" id="RHEA:15641"/>
        <dbReference type="ChEBI" id="CHEBI:15361"/>
        <dbReference type="ChEBI" id="CHEBI:15378"/>
        <dbReference type="ChEBI" id="CHEBI:16452"/>
        <dbReference type="ChEBI" id="CHEBI:16526"/>
        <dbReference type="EC" id="4.1.1.112"/>
    </reaction>
</comment>
<dbReference type="GO" id="GO:0008948">
    <property type="term" value="F:oxaloacetate decarboxylase activity"/>
    <property type="evidence" value="ECO:0007669"/>
    <property type="project" value="UniProtKB-EC"/>
</dbReference>
<comment type="similarity">
    <text evidence="2">Belongs to the class II aldolase/RraA-like family.</text>
</comment>
<dbReference type="NCBIfam" id="NF009134">
    <property type="entry name" value="PRK12487.1"/>
    <property type="match status" value="1"/>
</dbReference>
<gene>
    <name evidence="3" type="ORF">DC094_14545</name>
</gene>
<reference evidence="3 4" key="1">
    <citation type="submission" date="2018-04" db="EMBL/GenBank/DDBJ databases">
        <title>Thalassorhabdus spongiae gen. nov., sp. nov., isolated from a marine sponge in South-West Iceland.</title>
        <authorList>
            <person name="Knobloch S."/>
            <person name="Daussin A."/>
            <person name="Johannsson R."/>
            <person name="Marteinsson V.T."/>
        </authorList>
    </citation>
    <scope>NUCLEOTIDE SEQUENCE [LARGE SCALE GENOMIC DNA]</scope>
    <source>
        <strain evidence="3 4">Hp12</strain>
    </source>
</reference>
<dbReference type="Pfam" id="PF03737">
    <property type="entry name" value="RraA-like"/>
    <property type="match status" value="1"/>
</dbReference>
<dbReference type="EC" id="4.1.3.17" evidence="2"/>
<dbReference type="SUPFAM" id="SSF89562">
    <property type="entry name" value="RraA-like"/>
    <property type="match status" value="1"/>
</dbReference>
<proteinExistence type="inferred from homology"/>
<evidence type="ECO:0000313" key="3">
    <source>
        <dbReference type="EMBL" id="PVZ67653.1"/>
    </source>
</evidence>
<dbReference type="GO" id="GO:0008428">
    <property type="term" value="F:ribonuclease inhibitor activity"/>
    <property type="evidence" value="ECO:0007669"/>
    <property type="project" value="InterPro"/>
</dbReference>
<name>A0A2V1GSG0_9GAMM</name>
<protein>
    <recommendedName>
        <fullName evidence="2">4-hydroxy-4-methyl-2-oxoglutarate aldolase</fullName>
        <shortName evidence="2">HMG aldolase</shortName>
        <ecNumber evidence="2">4.1.1.112</ecNumber>
        <ecNumber evidence="2">4.1.3.17</ecNumber>
    </recommendedName>
    <alternativeName>
        <fullName evidence="2">Oxaloacetate decarboxylase</fullName>
    </alternativeName>
</protein>
<comment type="cofactor">
    <cofactor evidence="1">
        <name>Mg(2+)</name>
        <dbReference type="ChEBI" id="CHEBI:18420"/>
    </cofactor>
</comment>
<organism evidence="3 4">
    <name type="scientific">Pelagibaculum spongiae</name>
    <dbReference type="NCBI Taxonomy" id="2080658"/>
    <lineage>
        <taxon>Bacteria</taxon>
        <taxon>Pseudomonadati</taxon>
        <taxon>Pseudomonadota</taxon>
        <taxon>Gammaproteobacteria</taxon>
        <taxon>Oceanospirillales</taxon>
        <taxon>Pelagibaculum</taxon>
    </lineage>
</organism>
<keyword evidence="1 2" id="KW-0479">Metal-binding</keyword>
<comment type="catalytic activity">
    <reaction evidence="2">
        <text>4-hydroxy-4-methyl-2-oxoglutarate = 2 pyruvate</text>
        <dbReference type="Rhea" id="RHEA:22748"/>
        <dbReference type="ChEBI" id="CHEBI:15361"/>
        <dbReference type="ChEBI" id="CHEBI:58276"/>
        <dbReference type="EC" id="4.1.3.17"/>
    </reaction>
</comment>
<comment type="cofactor">
    <cofactor evidence="2">
        <name>a divalent metal cation</name>
        <dbReference type="ChEBI" id="CHEBI:60240"/>
    </cofactor>
</comment>
<dbReference type="InterPro" id="IPR005493">
    <property type="entry name" value="RraA/RraA-like"/>
</dbReference>
<dbReference type="OrthoDB" id="943692at2"/>
<dbReference type="Proteomes" id="UP000244906">
    <property type="component" value="Unassembled WGS sequence"/>
</dbReference>
<dbReference type="InterPro" id="IPR010203">
    <property type="entry name" value="RraA"/>
</dbReference>
<dbReference type="NCBIfam" id="TIGR01935">
    <property type="entry name" value="NOT-MenG"/>
    <property type="match status" value="1"/>
</dbReference>
<dbReference type="RefSeq" id="WP_116687848.1">
    <property type="nucleotide sequence ID" value="NZ_CAWNYD010000006.1"/>
</dbReference>
<evidence type="ECO:0000313" key="4">
    <source>
        <dbReference type="Proteomes" id="UP000244906"/>
    </source>
</evidence>
<accession>A0A2V1GSG0</accession>
<dbReference type="GO" id="GO:0047443">
    <property type="term" value="F:4-hydroxy-4-methyl-2-oxoglutarate aldolase activity"/>
    <property type="evidence" value="ECO:0007669"/>
    <property type="project" value="UniProtKB-EC"/>
</dbReference>
<dbReference type="InterPro" id="IPR036704">
    <property type="entry name" value="RraA/RraA-like_sf"/>
</dbReference>